<dbReference type="Proteomes" id="UP000324105">
    <property type="component" value="Unassembled WGS sequence"/>
</dbReference>
<protein>
    <submittedName>
        <fullName evidence="1">Uncharacterized protein</fullName>
    </submittedName>
</protein>
<comment type="caution">
    <text evidence="1">The sequence shown here is derived from an EMBL/GenBank/DDBJ whole genome shotgun (WGS) entry which is preliminary data.</text>
</comment>
<organism evidence="1 2">
    <name type="scientific">Streptococcus sanguinis</name>
    <dbReference type="NCBI Taxonomy" id="1305"/>
    <lineage>
        <taxon>Bacteria</taxon>
        <taxon>Bacillati</taxon>
        <taxon>Bacillota</taxon>
        <taxon>Bacilli</taxon>
        <taxon>Lactobacillales</taxon>
        <taxon>Streptococcaceae</taxon>
        <taxon>Streptococcus</taxon>
    </lineage>
</organism>
<reference evidence="1 2" key="1">
    <citation type="submission" date="2019-06" db="EMBL/GenBank/DDBJ databases">
        <title>Genome sequence and analysis of a MDR-Streptococcus sanguis isolated from throat swab of children with scarlet fever from Hangzhou,China.</title>
        <authorList>
            <person name="Huang Y."/>
            <person name="Xie L."/>
            <person name="Liu W."/>
        </authorList>
    </citation>
    <scope>NUCLEOTIDE SEQUENCE [LARGE SCALE GENOMIC DNA]</scope>
    <source>
        <strain evidence="1 2">S28</strain>
    </source>
</reference>
<evidence type="ECO:0000313" key="2">
    <source>
        <dbReference type="Proteomes" id="UP000324105"/>
    </source>
</evidence>
<dbReference type="RefSeq" id="WP_149565527.1">
    <property type="nucleotide sequence ID" value="NZ_VIBR01000001.1"/>
</dbReference>
<accession>A0A5A7ZUR4</accession>
<sequence length="102" mass="11978">MYIKESFPVSLGEIIVDETVDIDIALPNFMFLKDGISEDFIFIELKISYDDIFQRNRTTIKTLLVFKITPGKGFKAPYVYKEGFKFYNVKVEFMEFRPIEGQ</sequence>
<gene>
    <name evidence="1" type="ORF">FKX92_03320</name>
</gene>
<dbReference type="AlphaFoldDB" id="A0A5A7ZUR4"/>
<proteinExistence type="predicted"/>
<dbReference type="EMBL" id="VIBR01000001">
    <property type="protein sequence ID" value="KAA0119579.1"/>
    <property type="molecule type" value="Genomic_DNA"/>
</dbReference>
<evidence type="ECO:0000313" key="1">
    <source>
        <dbReference type="EMBL" id="KAA0119579.1"/>
    </source>
</evidence>
<name>A0A5A7ZUR4_STRSA</name>